<sequence>MKNQNQKKEKRPSQGEYPEYVKYIGLAFQMCAIIGLGTWIGWKIQENSPMNFPVWLLLCCFISIAVAFYSLFISLKK</sequence>
<dbReference type="Pfam" id="PF09527">
    <property type="entry name" value="ATPase_gene1"/>
    <property type="match status" value="1"/>
</dbReference>
<keyword evidence="1" id="KW-0812">Transmembrane</keyword>
<proteinExistence type="predicted"/>
<dbReference type="Proteomes" id="UP000248688">
    <property type="component" value="Chromosome"/>
</dbReference>
<evidence type="ECO:0000256" key="1">
    <source>
        <dbReference type="SAM" id="Phobius"/>
    </source>
</evidence>
<accession>A0A2Z4IIE7</accession>
<dbReference type="InterPro" id="IPR032820">
    <property type="entry name" value="ATPase_put"/>
</dbReference>
<dbReference type="OrthoDB" id="9798708at2"/>
<dbReference type="EMBL" id="CP030041">
    <property type="protein sequence ID" value="AWW30326.1"/>
    <property type="molecule type" value="Genomic_DNA"/>
</dbReference>
<gene>
    <name evidence="2" type="ORF">DN752_09425</name>
</gene>
<protein>
    <submittedName>
        <fullName evidence="2">ATPase F0F1</fullName>
    </submittedName>
</protein>
<keyword evidence="1" id="KW-0472">Membrane</keyword>
<dbReference type="KEGG" id="est:DN752_09425"/>
<keyword evidence="3" id="KW-1185">Reference proteome</keyword>
<keyword evidence="1" id="KW-1133">Transmembrane helix</keyword>
<name>A0A2Z4IIE7_9BACT</name>
<dbReference type="AlphaFoldDB" id="A0A2Z4IIE7"/>
<reference evidence="2 3" key="1">
    <citation type="submission" date="2018-06" db="EMBL/GenBank/DDBJ databases">
        <title>Echinicola strongylocentroti sp. nov., isolated from a sea urchin Strongylocentrotus intermedius.</title>
        <authorList>
            <person name="Bae S.S."/>
        </authorList>
    </citation>
    <scope>NUCLEOTIDE SEQUENCE [LARGE SCALE GENOMIC DNA]</scope>
    <source>
        <strain evidence="2 3">MEBiC08714</strain>
    </source>
</reference>
<evidence type="ECO:0000313" key="3">
    <source>
        <dbReference type="Proteomes" id="UP000248688"/>
    </source>
</evidence>
<feature type="transmembrane region" description="Helical" evidence="1">
    <location>
        <begin position="20"/>
        <end position="42"/>
    </location>
</feature>
<evidence type="ECO:0000313" key="2">
    <source>
        <dbReference type="EMBL" id="AWW30326.1"/>
    </source>
</evidence>
<dbReference type="RefSeq" id="WP_112783707.1">
    <property type="nucleotide sequence ID" value="NZ_CP030041.1"/>
</dbReference>
<organism evidence="2 3">
    <name type="scientific">Echinicola strongylocentroti</name>
    <dbReference type="NCBI Taxonomy" id="1795355"/>
    <lineage>
        <taxon>Bacteria</taxon>
        <taxon>Pseudomonadati</taxon>
        <taxon>Bacteroidota</taxon>
        <taxon>Cytophagia</taxon>
        <taxon>Cytophagales</taxon>
        <taxon>Cyclobacteriaceae</taxon>
        <taxon>Echinicola</taxon>
    </lineage>
</organism>
<feature type="transmembrane region" description="Helical" evidence="1">
    <location>
        <begin position="54"/>
        <end position="75"/>
    </location>
</feature>